<dbReference type="GO" id="GO:0016042">
    <property type="term" value="P:lipid catabolic process"/>
    <property type="evidence" value="ECO:0007669"/>
    <property type="project" value="InterPro"/>
</dbReference>
<dbReference type="EMBL" id="CAOQHR010000006">
    <property type="protein sequence ID" value="CAI6336026.1"/>
    <property type="molecule type" value="Genomic_DNA"/>
</dbReference>
<organism evidence="1 2">
    <name type="scientific">Periconia digitata</name>
    <dbReference type="NCBI Taxonomy" id="1303443"/>
    <lineage>
        <taxon>Eukaryota</taxon>
        <taxon>Fungi</taxon>
        <taxon>Dikarya</taxon>
        <taxon>Ascomycota</taxon>
        <taxon>Pezizomycotina</taxon>
        <taxon>Dothideomycetes</taxon>
        <taxon>Pleosporomycetidae</taxon>
        <taxon>Pleosporales</taxon>
        <taxon>Massarineae</taxon>
        <taxon>Periconiaceae</taxon>
        <taxon>Periconia</taxon>
    </lineage>
</organism>
<dbReference type="SUPFAM" id="SSF53474">
    <property type="entry name" value="alpha/beta-Hydrolases"/>
    <property type="match status" value="1"/>
</dbReference>
<dbReference type="AlphaFoldDB" id="A0A9W4UJH6"/>
<accession>A0A9W4UJH6</accession>
<proteinExistence type="predicted"/>
<keyword evidence="2" id="KW-1185">Reference proteome</keyword>
<dbReference type="Proteomes" id="UP001152607">
    <property type="component" value="Unassembled WGS sequence"/>
</dbReference>
<dbReference type="InterPro" id="IPR002918">
    <property type="entry name" value="Lipase_EstA/Esterase_EstB"/>
</dbReference>
<dbReference type="GO" id="GO:0016787">
    <property type="term" value="F:hydrolase activity"/>
    <property type="evidence" value="ECO:0007669"/>
    <property type="project" value="InterPro"/>
</dbReference>
<protein>
    <submittedName>
        <fullName evidence="1">Uncharacterized protein</fullName>
    </submittedName>
</protein>
<evidence type="ECO:0000313" key="1">
    <source>
        <dbReference type="EMBL" id="CAI6336026.1"/>
    </source>
</evidence>
<dbReference type="Gene3D" id="3.40.50.1820">
    <property type="entry name" value="alpha/beta hydrolase"/>
    <property type="match status" value="1"/>
</dbReference>
<evidence type="ECO:0000313" key="2">
    <source>
        <dbReference type="Proteomes" id="UP001152607"/>
    </source>
</evidence>
<comment type="caution">
    <text evidence="1">The sequence shown here is derived from an EMBL/GenBank/DDBJ whole genome shotgun (WGS) entry which is preliminary data.</text>
</comment>
<reference evidence="1" key="1">
    <citation type="submission" date="2023-01" db="EMBL/GenBank/DDBJ databases">
        <authorList>
            <person name="Van Ghelder C."/>
            <person name="Rancurel C."/>
        </authorList>
    </citation>
    <scope>NUCLEOTIDE SEQUENCE</scope>
    <source>
        <strain evidence="1">CNCM I-4278</strain>
    </source>
</reference>
<gene>
    <name evidence="1" type="ORF">PDIGIT_LOCUS9116</name>
</gene>
<dbReference type="OrthoDB" id="9974421at2759"/>
<sequence length="249" mass="26564">MNSLIRACPKLCSKLLLTPRPEISQAHLNTKGLCAFSMTYGAHKLFPLVGGVKSMADSAKEIASFIDEVSSKTGAPKVDIVGHSEGGVMTLYVPLTQSGTASKIERTVALGPAVHGAKYYGLTDLVWLGGDVTASMVEKVLRTFGAPAMAEMATGGAVHETFQQATGKIVQPGVKASIVMSRHDILVKPETSVVNEEGVRNLYVQDYCPQDRVGHSGLATDKSVWGIVENELLEKYDEEVTTCEAGKPI</sequence>
<name>A0A9W4UJH6_9PLEO</name>
<dbReference type="InterPro" id="IPR029058">
    <property type="entry name" value="AB_hydrolase_fold"/>
</dbReference>
<dbReference type="Pfam" id="PF01674">
    <property type="entry name" value="Lipase_2"/>
    <property type="match status" value="1"/>
</dbReference>